<feature type="transmembrane region" description="Helical" evidence="1">
    <location>
        <begin position="43"/>
        <end position="71"/>
    </location>
</feature>
<keyword evidence="1" id="KW-1133">Transmembrane helix</keyword>
<dbReference type="Proteomes" id="UP000177998">
    <property type="component" value="Unassembled WGS sequence"/>
</dbReference>
<evidence type="ECO:0008006" key="4">
    <source>
        <dbReference type="Google" id="ProtNLM"/>
    </source>
</evidence>
<dbReference type="EMBL" id="MFMZ01000056">
    <property type="protein sequence ID" value="OGG90245.1"/>
    <property type="molecule type" value="Genomic_DNA"/>
</dbReference>
<evidence type="ECO:0000313" key="3">
    <source>
        <dbReference type="Proteomes" id="UP000177998"/>
    </source>
</evidence>
<name>A0A1F6FWN1_9BACT</name>
<dbReference type="AlphaFoldDB" id="A0A1F6FWN1"/>
<keyword evidence="1" id="KW-0812">Transmembrane</keyword>
<organism evidence="2 3">
    <name type="scientific">Candidatus Kuenenbacteria bacterium RIFCSPLOWO2_02_FULL_42_16</name>
    <dbReference type="NCBI Taxonomy" id="1798564"/>
    <lineage>
        <taxon>Bacteria</taxon>
        <taxon>Candidatus Kueneniibacteriota</taxon>
    </lineage>
</organism>
<protein>
    <recommendedName>
        <fullName evidence="4">DUF5671 domain-containing protein</fullName>
    </recommendedName>
</protein>
<keyword evidence="1" id="KW-0472">Membrane</keyword>
<sequence length="85" mass="9790">MKNKIIVIIKLILSAFLFFVWFVLVQAEYEIITKPGLQNDFPIVRGVCVIYLIGFMLLIIAAIVLFLLYSIKKSKTPTKSKERVQ</sequence>
<reference evidence="2 3" key="1">
    <citation type="journal article" date="2016" name="Nat. Commun.">
        <title>Thousands of microbial genomes shed light on interconnected biogeochemical processes in an aquifer system.</title>
        <authorList>
            <person name="Anantharaman K."/>
            <person name="Brown C.T."/>
            <person name="Hug L.A."/>
            <person name="Sharon I."/>
            <person name="Castelle C.J."/>
            <person name="Probst A.J."/>
            <person name="Thomas B.C."/>
            <person name="Singh A."/>
            <person name="Wilkins M.J."/>
            <person name="Karaoz U."/>
            <person name="Brodie E.L."/>
            <person name="Williams K.H."/>
            <person name="Hubbard S.S."/>
            <person name="Banfield J.F."/>
        </authorList>
    </citation>
    <scope>NUCLEOTIDE SEQUENCE [LARGE SCALE GENOMIC DNA]</scope>
</reference>
<accession>A0A1F6FWN1</accession>
<gene>
    <name evidence="2" type="ORF">A3H55_01260</name>
</gene>
<comment type="caution">
    <text evidence="2">The sequence shown here is derived from an EMBL/GenBank/DDBJ whole genome shotgun (WGS) entry which is preliminary data.</text>
</comment>
<evidence type="ECO:0000313" key="2">
    <source>
        <dbReference type="EMBL" id="OGG90245.1"/>
    </source>
</evidence>
<proteinExistence type="predicted"/>
<evidence type="ECO:0000256" key="1">
    <source>
        <dbReference type="SAM" id="Phobius"/>
    </source>
</evidence>